<dbReference type="Proteomes" id="UP000215137">
    <property type="component" value="Plasmid pBkBDGP4A"/>
</dbReference>
<keyword evidence="2" id="KW-1185">Reference proteome</keyword>
<geneLocation type="plasmid" evidence="2">
    <name>pbkbdgp4a</name>
</geneLocation>
<proteinExistence type="predicted"/>
<organism evidence="1 2">
    <name type="scientific">Cytobacillus kochii</name>
    <dbReference type="NCBI Taxonomy" id="859143"/>
    <lineage>
        <taxon>Bacteria</taxon>
        <taxon>Bacillati</taxon>
        <taxon>Bacillota</taxon>
        <taxon>Bacilli</taxon>
        <taxon>Bacillales</taxon>
        <taxon>Bacillaceae</taxon>
        <taxon>Cytobacillus</taxon>
    </lineage>
</organism>
<gene>
    <name evidence="1" type="ORF">CKF48_23475</name>
</gene>
<keyword evidence="1" id="KW-0614">Plasmid</keyword>
<dbReference type="EMBL" id="CP022984">
    <property type="protein sequence ID" value="ASV70242.1"/>
    <property type="molecule type" value="Genomic_DNA"/>
</dbReference>
<protein>
    <recommendedName>
        <fullName evidence="3">PD-(D/E)XK endonuclease-like domain-containing protein</fullName>
    </recommendedName>
</protein>
<reference evidence="1 2" key="1">
    <citation type="submission" date="2017-08" db="EMBL/GenBank/DDBJ databases">
        <title>Complete Genome Sequence of Bacillus kochii Oregon-R-modENCODE STRAIN BDGP4, isolated from Drosophila melanogaster gut.</title>
        <authorList>
            <person name="Wan K.H."/>
            <person name="Yu C."/>
            <person name="Park S."/>
            <person name="Hammonds A.S."/>
            <person name="Booth B.W."/>
            <person name="Celniker S.E."/>
        </authorList>
    </citation>
    <scope>NUCLEOTIDE SEQUENCE [LARGE SCALE GENOMIC DNA]</scope>
    <source>
        <strain evidence="1 2">BDGP4</strain>
        <plasmid evidence="2">pbkbdgp4a</plasmid>
    </source>
</reference>
<dbReference type="AlphaFoldDB" id="A0A248TPZ3"/>
<evidence type="ECO:0000313" key="2">
    <source>
        <dbReference type="Proteomes" id="UP000215137"/>
    </source>
</evidence>
<dbReference type="RefSeq" id="WP_095373799.1">
    <property type="nucleotide sequence ID" value="NZ_CP022984.1"/>
</dbReference>
<name>A0A248TPZ3_9BACI</name>
<dbReference type="KEGG" id="bko:CKF48_23475"/>
<evidence type="ECO:0008006" key="3">
    <source>
        <dbReference type="Google" id="ProtNLM"/>
    </source>
</evidence>
<dbReference type="OrthoDB" id="2296273at2"/>
<evidence type="ECO:0000313" key="1">
    <source>
        <dbReference type="EMBL" id="ASV70242.1"/>
    </source>
</evidence>
<sequence length="249" mass="28257">MVSVMKRVKEVKQPRGGYIRPKDFTILSFDDGKILHEDENIHSSLIGMAVDYLSRFSYGTSLEDAFRISIRGAIKVNELDYAEELLKGIIGLDETSIANACKLVGYDVAFRSGIAQYKPVGNIQPNEQTIENIRTMVERSRAFNEKNRIIKDGFTFEGGYTDIITKGDGDFLTEHTLWDFKVTKANPTNKHTLQLLVYYLMGKQSNHDYFDNIDSIGIFNPRLNNAYMLDIDAVPKEVIDKVAHEVIGY</sequence>
<accession>A0A248TPZ3</accession>